<name>A0A330M2C7_9GAMM</name>
<evidence type="ECO:0000313" key="2">
    <source>
        <dbReference type="Proteomes" id="UP000250123"/>
    </source>
</evidence>
<sequence>MGLCILKHVFLLTVQKASDYLFWDERGKHTH</sequence>
<gene>
    <name evidence="1" type="ORF">SHEWBE_1638</name>
</gene>
<dbReference type="KEGG" id="sbk:SHEWBE_1638"/>
<dbReference type="EMBL" id="LS483452">
    <property type="protein sequence ID" value="SQH75604.1"/>
    <property type="molecule type" value="Genomic_DNA"/>
</dbReference>
<proteinExistence type="predicted"/>
<organism evidence="1 2">
    <name type="scientific">Shewanella benthica</name>
    <dbReference type="NCBI Taxonomy" id="43661"/>
    <lineage>
        <taxon>Bacteria</taxon>
        <taxon>Pseudomonadati</taxon>
        <taxon>Pseudomonadota</taxon>
        <taxon>Gammaproteobacteria</taxon>
        <taxon>Alteromonadales</taxon>
        <taxon>Shewanellaceae</taxon>
        <taxon>Shewanella</taxon>
    </lineage>
</organism>
<reference evidence="2" key="1">
    <citation type="submission" date="2018-06" db="EMBL/GenBank/DDBJ databases">
        <authorList>
            <person name="Cea G.-C."/>
            <person name="William W."/>
        </authorList>
    </citation>
    <scope>NUCLEOTIDE SEQUENCE [LARGE SCALE GENOMIC DNA]</scope>
    <source>
        <strain evidence="2">DB21MT-2</strain>
    </source>
</reference>
<dbReference type="AlphaFoldDB" id="A0A330M2C7"/>
<dbReference type="Proteomes" id="UP000250123">
    <property type="component" value="Chromosome SHEWBE"/>
</dbReference>
<accession>A0A330M2C7</accession>
<protein>
    <submittedName>
        <fullName evidence="1">Uncharacterized protein</fullName>
    </submittedName>
</protein>
<evidence type="ECO:0000313" key="1">
    <source>
        <dbReference type="EMBL" id="SQH75604.1"/>
    </source>
</evidence>